<feature type="transmembrane region" description="Helical" evidence="7">
    <location>
        <begin position="313"/>
        <end position="331"/>
    </location>
</feature>
<dbReference type="PANTHER" id="PTHR11814">
    <property type="entry name" value="SULFATE TRANSPORTER"/>
    <property type="match status" value="1"/>
</dbReference>
<evidence type="ECO:0000256" key="1">
    <source>
        <dbReference type="ARBA" id="ARBA00004141"/>
    </source>
</evidence>
<dbReference type="Pfam" id="PF00916">
    <property type="entry name" value="Sulfate_transp"/>
    <property type="match status" value="2"/>
</dbReference>
<evidence type="ECO:0000313" key="11">
    <source>
        <dbReference type="Proteomes" id="UP000319976"/>
    </source>
</evidence>
<feature type="transmembrane region" description="Helical" evidence="7">
    <location>
        <begin position="21"/>
        <end position="46"/>
    </location>
</feature>
<accession>A0A517T526</accession>
<proteinExistence type="predicted"/>
<dbReference type="Gene3D" id="3.30.750.24">
    <property type="entry name" value="STAS domain"/>
    <property type="match status" value="1"/>
</dbReference>
<evidence type="ECO:0000256" key="3">
    <source>
        <dbReference type="ARBA" id="ARBA00022989"/>
    </source>
</evidence>
<feature type="transmembrane region" description="Helical" evidence="7">
    <location>
        <begin position="520"/>
        <end position="547"/>
    </location>
</feature>
<evidence type="ECO:0000259" key="9">
    <source>
        <dbReference type="Pfam" id="PF13466"/>
    </source>
</evidence>
<dbReference type="SUPFAM" id="SSF52091">
    <property type="entry name" value="SpoIIaa-like"/>
    <property type="match status" value="1"/>
</dbReference>
<feature type="region of interest" description="Disordered" evidence="6">
    <location>
        <begin position="643"/>
        <end position="680"/>
    </location>
</feature>
<evidence type="ECO:0000256" key="6">
    <source>
        <dbReference type="SAM" id="MobiDB-lite"/>
    </source>
</evidence>
<protein>
    <submittedName>
        <fullName evidence="10">Putative sulfate transporter</fullName>
    </submittedName>
</protein>
<keyword evidence="5" id="KW-0175">Coiled coil</keyword>
<feature type="domain" description="SLC26A/SulP transporter" evidence="8">
    <location>
        <begin position="16"/>
        <end position="163"/>
    </location>
</feature>
<feature type="domain" description="SLC26A/SulP transporter" evidence="8">
    <location>
        <begin position="303"/>
        <end position="525"/>
    </location>
</feature>
<evidence type="ECO:0000256" key="2">
    <source>
        <dbReference type="ARBA" id="ARBA00022692"/>
    </source>
</evidence>
<feature type="transmembrane region" description="Helical" evidence="7">
    <location>
        <begin position="465"/>
        <end position="483"/>
    </location>
</feature>
<feature type="transmembrane region" description="Helical" evidence="7">
    <location>
        <begin position="52"/>
        <end position="83"/>
    </location>
</feature>
<dbReference type="AlphaFoldDB" id="A0A517T526"/>
<feature type="transmembrane region" description="Helical" evidence="7">
    <location>
        <begin position="431"/>
        <end position="453"/>
    </location>
</feature>
<feature type="compositionally biased region" description="Polar residues" evidence="6">
    <location>
        <begin position="666"/>
        <end position="680"/>
    </location>
</feature>
<dbReference type="InterPro" id="IPR058548">
    <property type="entry name" value="MlaB-like_STAS"/>
</dbReference>
<feature type="transmembrane region" description="Helical" evidence="7">
    <location>
        <begin position="343"/>
        <end position="363"/>
    </location>
</feature>
<keyword evidence="11" id="KW-1185">Reference proteome</keyword>
<feature type="coiled-coil region" evidence="5">
    <location>
        <begin position="235"/>
        <end position="284"/>
    </location>
</feature>
<comment type="subcellular location">
    <subcellularLocation>
        <location evidence="1">Membrane</location>
        <topology evidence="1">Multi-pass membrane protein</topology>
    </subcellularLocation>
</comment>
<dbReference type="RefSeq" id="WP_145259812.1">
    <property type="nucleotide sequence ID" value="NZ_CP036316.1"/>
</dbReference>
<evidence type="ECO:0000259" key="8">
    <source>
        <dbReference type="Pfam" id="PF00916"/>
    </source>
</evidence>
<dbReference type="OrthoDB" id="9769739at2"/>
<reference evidence="10 11" key="1">
    <citation type="submission" date="2019-02" db="EMBL/GenBank/DDBJ databases">
        <title>Deep-cultivation of Planctomycetes and their phenomic and genomic characterization uncovers novel biology.</title>
        <authorList>
            <person name="Wiegand S."/>
            <person name="Jogler M."/>
            <person name="Boedeker C."/>
            <person name="Pinto D."/>
            <person name="Vollmers J."/>
            <person name="Rivas-Marin E."/>
            <person name="Kohn T."/>
            <person name="Peeters S.H."/>
            <person name="Heuer A."/>
            <person name="Rast P."/>
            <person name="Oberbeckmann S."/>
            <person name="Bunk B."/>
            <person name="Jeske O."/>
            <person name="Meyerdierks A."/>
            <person name="Storesund J.E."/>
            <person name="Kallscheuer N."/>
            <person name="Luecker S."/>
            <person name="Lage O.M."/>
            <person name="Pohl T."/>
            <person name="Merkel B.J."/>
            <person name="Hornburger P."/>
            <person name="Mueller R.-W."/>
            <person name="Bruemmer F."/>
            <person name="Labrenz M."/>
            <person name="Spormann A.M."/>
            <person name="Op den Camp H."/>
            <person name="Overmann J."/>
            <person name="Amann R."/>
            <person name="Jetten M.S.M."/>
            <person name="Mascher T."/>
            <person name="Medema M.H."/>
            <person name="Devos D.P."/>
            <person name="Kaster A.-K."/>
            <person name="Ovreas L."/>
            <person name="Rohde M."/>
            <person name="Galperin M.Y."/>
            <person name="Jogler C."/>
        </authorList>
    </citation>
    <scope>NUCLEOTIDE SEQUENCE [LARGE SCALE GENOMIC DNA]</scope>
    <source>
        <strain evidence="10 11">V22</strain>
    </source>
</reference>
<evidence type="ECO:0000256" key="5">
    <source>
        <dbReference type="SAM" id="Coils"/>
    </source>
</evidence>
<feature type="domain" description="MlaB-like STAS" evidence="9">
    <location>
        <begin position="573"/>
        <end position="632"/>
    </location>
</feature>
<dbReference type="KEGG" id="chya:V22_06900"/>
<dbReference type="InterPro" id="IPR001902">
    <property type="entry name" value="SLC26A/SulP_fam"/>
</dbReference>
<gene>
    <name evidence="10" type="ORF">V22_06900</name>
</gene>
<feature type="transmembrane region" description="Helical" evidence="7">
    <location>
        <begin position="384"/>
        <end position="411"/>
    </location>
</feature>
<dbReference type="GO" id="GO:0055085">
    <property type="term" value="P:transmembrane transport"/>
    <property type="evidence" value="ECO:0007669"/>
    <property type="project" value="InterPro"/>
</dbReference>
<dbReference type="Pfam" id="PF13466">
    <property type="entry name" value="STAS_2"/>
    <property type="match status" value="1"/>
</dbReference>
<keyword evidence="3 7" id="KW-1133">Transmembrane helix</keyword>
<dbReference type="Proteomes" id="UP000319976">
    <property type="component" value="Chromosome"/>
</dbReference>
<feature type="transmembrane region" description="Helical" evidence="7">
    <location>
        <begin position="489"/>
        <end position="508"/>
    </location>
</feature>
<evidence type="ECO:0000313" key="10">
    <source>
        <dbReference type="EMBL" id="QDT63468.1"/>
    </source>
</evidence>
<keyword evidence="2 7" id="KW-0812">Transmembrane</keyword>
<organism evidence="10 11">
    <name type="scientific">Calycomorphotria hydatis</name>
    <dbReference type="NCBI Taxonomy" id="2528027"/>
    <lineage>
        <taxon>Bacteria</taxon>
        <taxon>Pseudomonadati</taxon>
        <taxon>Planctomycetota</taxon>
        <taxon>Planctomycetia</taxon>
        <taxon>Planctomycetales</taxon>
        <taxon>Planctomycetaceae</taxon>
        <taxon>Calycomorphotria</taxon>
    </lineage>
</organism>
<feature type="transmembrane region" description="Helical" evidence="7">
    <location>
        <begin position="90"/>
        <end position="110"/>
    </location>
</feature>
<feature type="transmembrane region" description="Helical" evidence="7">
    <location>
        <begin position="116"/>
        <end position="135"/>
    </location>
</feature>
<dbReference type="InterPro" id="IPR036513">
    <property type="entry name" value="STAS_dom_sf"/>
</dbReference>
<dbReference type="GO" id="GO:0016020">
    <property type="term" value="C:membrane"/>
    <property type="evidence" value="ECO:0007669"/>
    <property type="project" value="UniProtKB-SubCell"/>
</dbReference>
<evidence type="ECO:0000256" key="7">
    <source>
        <dbReference type="SAM" id="Phobius"/>
    </source>
</evidence>
<evidence type="ECO:0000256" key="4">
    <source>
        <dbReference type="ARBA" id="ARBA00023136"/>
    </source>
</evidence>
<dbReference type="EMBL" id="CP036316">
    <property type="protein sequence ID" value="QDT63468.1"/>
    <property type="molecule type" value="Genomic_DNA"/>
</dbReference>
<dbReference type="InterPro" id="IPR011547">
    <property type="entry name" value="SLC26A/SulP_dom"/>
</dbReference>
<name>A0A517T526_9PLAN</name>
<keyword evidence="4 7" id="KW-0472">Membrane</keyword>
<sequence>MFEKLLNAIGPRIDWKHDLPASIVVFLVALPLCMGIAIASGVPVAAGLITGIVGGLITAVFAGAPLQVSGPAAGLTVIVYGLVDKSGLEVLGPAVLVAGLIQLGAGFLGLGQWFRAVAPAVIKGMLTGIGILILGSQFHVMVDDKPKETAVENLYTIPEAILKGITLPDFDSPEQRKFEARALRDLGELHRKQFRLGEDIAEQVPDHMSEREWEAVTQSVRKRYAETVKSYADAQNQITADLEKLAEEIRHHEADSSQEKHEAIEEYTQTALTLSQQADKLVEEGNVLETSKMLFLAAEGILDLEKGLKNHNFAAELGLIAIVIIILWEGFAPKQVSFLPGPLLAIVAVTLIAYFMSLPVLYVEIPDNLLANLHFVNPNTLTDLPWGVVLQGGLVLAIVASAETLLCAVAVDAMGTGVKTKYDRELAAQGAGNMVCGLLGALPMTGVIVRSSANVQAGGKTRWSAFLHGVWLLVFVAVLTPLLRNVPTSALAAILVYIGYKLINVKGFRELWKIDKGEAAIFLATVILIVAEDLLVGVVVGVILSAIKLLYTFSHLTIEVEEGSQPKQVNMLLRGAATFIRLPMLATKLEELPDDAELHVDMHELTYIDHACLELLVTWAKRHESQGGKLVMDWESMHAKFRDDRPLTSNRGVPTRPKNAILPVQDGTSDEQLAGSNTNT</sequence>